<accession>A0A1F8BMF7</accession>
<organism evidence="2 3">
    <name type="scientific">Candidatus Woesebacteria bacterium RIFCSPLOWO2_01_FULL_39_25</name>
    <dbReference type="NCBI Taxonomy" id="1802521"/>
    <lineage>
        <taxon>Bacteria</taxon>
        <taxon>Candidatus Woeseibacteriota</taxon>
    </lineage>
</organism>
<dbReference type="PANTHER" id="PTHR38454">
    <property type="entry name" value="INTEGRAL MEMBRANE PROTEIN-RELATED"/>
    <property type="match status" value="1"/>
</dbReference>
<dbReference type="EMBL" id="MGHH01000007">
    <property type="protein sequence ID" value="OGM64849.1"/>
    <property type="molecule type" value="Genomic_DNA"/>
</dbReference>
<feature type="transmembrane region" description="Helical" evidence="1">
    <location>
        <begin position="470"/>
        <end position="489"/>
    </location>
</feature>
<feature type="transmembrane region" description="Helical" evidence="1">
    <location>
        <begin position="141"/>
        <end position="160"/>
    </location>
</feature>
<feature type="transmembrane region" description="Helical" evidence="1">
    <location>
        <begin position="362"/>
        <end position="380"/>
    </location>
</feature>
<dbReference type="STRING" id="1802521.A2893_04315"/>
<feature type="transmembrane region" description="Helical" evidence="1">
    <location>
        <begin position="429"/>
        <end position="450"/>
    </location>
</feature>
<feature type="transmembrane region" description="Helical" evidence="1">
    <location>
        <begin position="24"/>
        <end position="42"/>
    </location>
</feature>
<feature type="transmembrane region" description="Helical" evidence="1">
    <location>
        <begin position="193"/>
        <end position="209"/>
    </location>
</feature>
<evidence type="ECO:0000313" key="2">
    <source>
        <dbReference type="EMBL" id="OGM64849.1"/>
    </source>
</evidence>
<keyword evidence="1" id="KW-0472">Membrane</keyword>
<feature type="transmembrane region" description="Helical" evidence="1">
    <location>
        <begin position="501"/>
        <end position="519"/>
    </location>
</feature>
<reference evidence="2 3" key="1">
    <citation type="journal article" date="2016" name="Nat. Commun.">
        <title>Thousands of microbial genomes shed light on interconnected biogeochemical processes in an aquifer system.</title>
        <authorList>
            <person name="Anantharaman K."/>
            <person name="Brown C.T."/>
            <person name="Hug L.A."/>
            <person name="Sharon I."/>
            <person name="Castelle C.J."/>
            <person name="Probst A.J."/>
            <person name="Thomas B.C."/>
            <person name="Singh A."/>
            <person name="Wilkins M.J."/>
            <person name="Karaoz U."/>
            <person name="Brodie E.L."/>
            <person name="Williams K.H."/>
            <person name="Hubbard S.S."/>
            <person name="Banfield J.F."/>
        </authorList>
    </citation>
    <scope>NUCLEOTIDE SEQUENCE [LARGE SCALE GENOMIC DNA]</scope>
</reference>
<feature type="transmembrane region" description="Helical" evidence="1">
    <location>
        <begin position="782"/>
        <end position="801"/>
    </location>
</feature>
<evidence type="ECO:0008006" key="4">
    <source>
        <dbReference type="Google" id="ProtNLM"/>
    </source>
</evidence>
<feature type="transmembrane region" description="Helical" evidence="1">
    <location>
        <begin position="238"/>
        <end position="253"/>
    </location>
</feature>
<name>A0A1F8BMF7_9BACT</name>
<dbReference type="PANTHER" id="PTHR38454:SF1">
    <property type="entry name" value="INTEGRAL MEMBRANE PROTEIN"/>
    <property type="match status" value="1"/>
</dbReference>
<feature type="transmembrane region" description="Helical" evidence="1">
    <location>
        <begin position="109"/>
        <end position="135"/>
    </location>
</feature>
<dbReference type="Pfam" id="PF09586">
    <property type="entry name" value="YfhO"/>
    <property type="match status" value="2"/>
</dbReference>
<feature type="transmembrane region" description="Helical" evidence="1">
    <location>
        <begin position="216"/>
        <end position="232"/>
    </location>
</feature>
<gene>
    <name evidence="2" type="ORF">A2893_04315</name>
</gene>
<dbReference type="AlphaFoldDB" id="A0A1F8BMF7"/>
<dbReference type="InterPro" id="IPR018580">
    <property type="entry name" value="Uncharacterised_YfhO"/>
</dbReference>
<sequence>MSMNDLKRKFLNFFHNLSFFLKRYWPFLAFFLISVTFFYPVWLQNKIPLPADALVTAHVPWTELKWEEYPAGIPVKNQEITDSFSQFYPWRSVVGEFWREGKIPLWNPYMFSGTPFLATWHSAALYPLNILYIFFSDLNAWTNLLFLQILLSGIFMYLFLRNIKLTKAASFLGAISFSFSGYMIAWFEFATGPHAGLWLPLLLLFEFKLINTNKKIWFVPIPFILFFIYTAGDFQVPFYITLIFLSFGFFLISRKKDKFLVSIKLITSFIFGILLSLPQLLPTIELFKESVRLNDPYIKEYFYGLMHWEKIVNFIWPDFFGNVVTGNYWGKFGYHEYLSFVGVVPLVFAISSVFQKKDRFEIFFWWSLFISLLFLFPTPLAHLPFILKIPGLGTSSASRIIFLVDFLIATLSAYGFSKWQRKNIVLSKTIVGYFLAVSGVALGISVSLYFMNKAQINNLPRVYTNLKVALKNMTPSTLVLTALAVLVLARNKLLKIFKTKLVIAAILLVSIVELLWFGWKNTPFSPKKFVFPQTKIIEFLETQEKPFRIAGGIPLNLFMYNRLGSAEGYDPIYPYLNSEWFSLVNSSSLDALSGRYGQIHNFNSPLLDYANIKFIVEYKKDKFGGISEKGEFSNGVASPKYKEIFQEGRIKVFENTTVLPKIWLGTTYQVEAKKEAISKLLLDPTTREKKLIVLEEHPDIEIAQKDIGYSVDNIRESFNMISFDVATTDPSLVFLSETYYPGWSAYVDGKRADIIRSNYIFQSIAIPEGVHNIAFKYEPKSFRIGVLLSLVTLIFLAVYTFKYAKK</sequence>
<evidence type="ECO:0000313" key="3">
    <source>
        <dbReference type="Proteomes" id="UP000176725"/>
    </source>
</evidence>
<feature type="transmembrane region" description="Helical" evidence="1">
    <location>
        <begin position="400"/>
        <end position="417"/>
    </location>
</feature>
<keyword evidence="1" id="KW-1133">Transmembrane helix</keyword>
<feature type="transmembrane region" description="Helical" evidence="1">
    <location>
        <begin position="337"/>
        <end position="355"/>
    </location>
</feature>
<comment type="caution">
    <text evidence="2">The sequence shown here is derived from an EMBL/GenBank/DDBJ whole genome shotgun (WGS) entry which is preliminary data.</text>
</comment>
<evidence type="ECO:0000256" key="1">
    <source>
        <dbReference type="SAM" id="Phobius"/>
    </source>
</evidence>
<protein>
    <recommendedName>
        <fullName evidence="4">Membrane protein 6-pyruvoyl-tetrahydropterin synthase-related domain-containing protein</fullName>
    </recommendedName>
</protein>
<proteinExistence type="predicted"/>
<dbReference type="Proteomes" id="UP000176725">
    <property type="component" value="Unassembled WGS sequence"/>
</dbReference>
<keyword evidence="1" id="KW-0812">Transmembrane</keyword>
<feature type="transmembrane region" description="Helical" evidence="1">
    <location>
        <begin position="265"/>
        <end position="284"/>
    </location>
</feature>